<evidence type="ECO:0000313" key="1">
    <source>
        <dbReference type="PIR" id="B40432"/>
    </source>
</evidence>
<accession>Q7M2N2</accession>
<name>Q7M2N2_BOVIN</name>
<feature type="non-terminal residue" evidence="1">
    <location>
        <position position="1"/>
    </location>
</feature>
<proteinExistence type="evidence at protein level"/>
<dbReference type="EC" id="3.4.22.17" evidence="1"/>
<dbReference type="PIR" id="B40432">
    <property type="entry name" value="B40432"/>
</dbReference>
<organism evidence="1">
    <name type="scientific">Bos taurus</name>
    <name type="common">Bovine</name>
    <dbReference type="NCBI Taxonomy" id="9913"/>
    <lineage>
        <taxon>Eukaryota</taxon>
        <taxon>Metazoa</taxon>
        <taxon>Chordata</taxon>
        <taxon>Craniata</taxon>
        <taxon>Vertebrata</taxon>
        <taxon>Euteleostomi</taxon>
        <taxon>Mammalia</taxon>
        <taxon>Eutheria</taxon>
        <taxon>Laurasiatheria</taxon>
        <taxon>Artiodactyla</taxon>
        <taxon>Ruminantia</taxon>
        <taxon>Pecora</taxon>
        <taxon>Bovidae</taxon>
        <taxon>Bovinae</taxon>
        <taxon>Bos</taxon>
    </lineage>
</organism>
<protein>
    <submittedName>
        <fullName evidence="1">Calpain II heavy chain</fullName>
        <ecNumber evidence="1">3.4.22.17</ecNumber>
    </submittedName>
</protein>
<dbReference type="AlphaFoldDB" id="Q7M2N2"/>
<feature type="non-terminal residue" evidence="1">
    <location>
        <position position="45"/>
    </location>
</feature>
<sequence>SHERAVKYLNQDYAAANESEEVRQFRRLFASEKKADYQVVDDEIE</sequence>
<reference evidence="1" key="1">
    <citation type="journal article" date="1991" name="J. Biol. Chem.">
        <title>Binding of calpain fragments to calpastatin.</title>
        <authorList>
            <person name="Nishimura T."/>
            <person name="Goll D.E."/>
        </authorList>
    </citation>
    <scope>PROTEIN SEQUENCE</scope>
</reference>
<keyword id="KW-0903">Direct protein sequencing</keyword>